<sequence>MSDEDSDIQTGEDVDEVDFDDTQLLPVAPVFRRMRRIVSSKRNEKNLRAIKTKTSAEDKTKNEINNMGKLDTRRRQKAVKNPTEINKKDTEEKDLLKGRLEEARKNVEEANYAKRSLYERNKSLQNTLEIERERIVELENRCQRMLTMHTEEIMESCSD</sequence>
<feature type="region of interest" description="Disordered" evidence="1">
    <location>
        <begin position="52"/>
        <end position="90"/>
    </location>
</feature>
<accession>A0ABD6E842</accession>
<evidence type="ECO:0000256" key="1">
    <source>
        <dbReference type="SAM" id="MobiDB-lite"/>
    </source>
</evidence>
<name>A0ABD6E842_9BILA</name>
<comment type="caution">
    <text evidence="2">The sequence shown here is derived from an EMBL/GenBank/DDBJ whole genome shotgun (WGS) entry which is preliminary data.</text>
</comment>
<dbReference type="EMBL" id="JBGFUD010000061">
    <property type="protein sequence ID" value="MFH4973534.1"/>
    <property type="molecule type" value="Genomic_DNA"/>
</dbReference>
<organism evidence="2 3">
    <name type="scientific">Gnathostoma spinigerum</name>
    <dbReference type="NCBI Taxonomy" id="75299"/>
    <lineage>
        <taxon>Eukaryota</taxon>
        <taxon>Metazoa</taxon>
        <taxon>Ecdysozoa</taxon>
        <taxon>Nematoda</taxon>
        <taxon>Chromadorea</taxon>
        <taxon>Rhabditida</taxon>
        <taxon>Spirurina</taxon>
        <taxon>Gnathostomatomorpha</taxon>
        <taxon>Gnathostomatoidea</taxon>
        <taxon>Gnathostomatidae</taxon>
        <taxon>Gnathostoma</taxon>
    </lineage>
</organism>
<proteinExistence type="predicted"/>
<dbReference type="Proteomes" id="UP001608902">
    <property type="component" value="Unassembled WGS sequence"/>
</dbReference>
<dbReference type="AlphaFoldDB" id="A0ABD6E842"/>
<reference evidence="2 3" key="1">
    <citation type="submission" date="2024-08" db="EMBL/GenBank/DDBJ databases">
        <title>Gnathostoma spinigerum genome.</title>
        <authorList>
            <person name="Gonzalez-Bertolin B."/>
            <person name="Monzon S."/>
            <person name="Zaballos A."/>
            <person name="Jimenez P."/>
            <person name="Dekumyoy P."/>
            <person name="Varona S."/>
            <person name="Cuesta I."/>
            <person name="Sumanam S."/>
            <person name="Adisakwattana P."/>
            <person name="Gasser R.B."/>
            <person name="Hernandez-Gonzalez A."/>
            <person name="Young N.D."/>
            <person name="Perteguer M.J."/>
        </authorList>
    </citation>
    <scope>NUCLEOTIDE SEQUENCE [LARGE SCALE GENOMIC DNA]</scope>
    <source>
        <strain evidence="2">AL3</strain>
        <tissue evidence="2">Liver</tissue>
    </source>
</reference>
<feature type="region of interest" description="Disordered" evidence="1">
    <location>
        <begin position="1"/>
        <end position="20"/>
    </location>
</feature>
<gene>
    <name evidence="2" type="ORF">AB6A40_000243</name>
</gene>
<protein>
    <submittedName>
        <fullName evidence="2">Uncharacterized protein</fullName>
    </submittedName>
</protein>
<keyword evidence="3" id="KW-1185">Reference proteome</keyword>
<evidence type="ECO:0000313" key="2">
    <source>
        <dbReference type="EMBL" id="MFH4973534.1"/>
    </source>
</evidence>
<evidence type="ECO:0000313" key="3">
    <source>
        <dbReference type="Proteomes" id="UP001608902"/>
    </source>
</evidence>